<reference evidence="13" key="1">
    <citation type="submission" date="2015-12" db="EMBL/GenBank/DDBJ databases">
        <title>De novo transcriptome assembly of four potential Pierce s Disease insect vectors from Arizona vineyards.</title>
        <authorList>
            <person name="Tassone E.E."/>
        </authorList>
    </citation>
    <scope>NUCLEOTIDE SEQUENCE</scope>
</reference>
<dbReference type="Gene3D" id="3.30.160.60">
    <property type="entry name" value="Classic Zinc Finger"/>
    <property type="match status" value="3"/>
</dbReference>
<feature type="non-terminal residue" evidence="13">
    <location>
        <position position="1"/>
    </location>
</feature>
<dbReference type="GO" id="GO:0008270">
    <property type="term" value="F:zinc ion binding"/>
    <property type="evidence" value="ECO:0007669"/>
    <property type="project" value="UniProtKB-KW"/>
</dbReference>
<keyword evidence="6" id="KW-0805">Transcription regulation</keyword>
<evidence type="ECO:0000259" key="12">
    <source>
        <dbReference type="PROSITE" id="PS50157"/>
    </source>
</evidence>
<feature type="compositionally biased region" description="Basic and acidic residues" evidence="11">
    <location>
        <begin position="66"/>
        <end position="90"/>
    </location>
</feature>
<feature type="non-terminal residue" evidence="13">
    <location>
        <position position="186"/>
    </location>
</feature>
<dbReference type="InterPro" id="IPR050331">
    <property type="entry name" value="Zinc_finger"/>
</dbReference>
<evidence type="ECO:0000256" key="1">
    <source>
        <dbReference type="ARBA" id="ARBA00004123"/>
    </source>
</evidence>
<evidence type="ECO:0000256" key="6">
    <source>
        <dbReference type="ARBA" id="ARBA00023015"/>
    </source>
</evidence>
<evidence type="ECO:0000256" key="10">
    <source>
        <dbReference type="PROSITE-ProRule" id="PRU00042"/>
    </source>
</evidence>
<evidence type="ECO:0000256" key="8">
    <source>
        <dbReference type="ARBA" id="ARBA00023163"/>
    </source>
</evidence>
<evidence type="ECO:0000256" key="2">
    <source>
        <dbReference type="ARBA" id="ARBA00022723"/>
    </source>
</evidence>
<comment type="subcellular location">
    <subcellularLocation>
        <location evidence="1">Nucleus</location>
    </subcellularLocation>
</comment>
<feature type="domain" description="C2H2-type" evidence="12">
    <location>
        <begin position="134"/>
        <end position="161"/>
    </location>
</feature>
<evidence type="ECO:0000256" key="9">
    <source>
        <dbReference type="ARBA" id="ARBA00023242"/>
    </source>
</evidence>
<feature type="domain" description="C2H2-type" evidence="12">
    <location>
        <begin position="162"/>
        <end position="186"/>
    </location>
</feature>
<dbReference type="PROSITE" id="PS00028">
    <property type="entry name" value="ZINC_FINGER_C2H2_1"/>
    <property type="match status" value="3"/>
</dbReference>
<gene>
    <name evidence="13" type="ORF">g.19322</name>
</gene>
<dbReference type="Pfam" id="PF00096">
    <property type="entry name" value="zf-C2H2"/>
    <property type="match status" value="3"/>
</dbReference>
<name>A0A1B6CZR3_9HEMI</name>
<keyword evidence="9" id="KW-0539">Nucleus</keyword>
<dbReference type="SMART" id="SM00355">
    <property type="entry name" value="ZnF_C2H2"/>
    <property type="match status" value="3"/>
</dbReference>
<keyword evidence="3" id="KW-0677">Repeat</keyword>
<evidence type="ECO:0000256" key="3">
    <source>
        <dbReference type="ARBA" id="ARBA00022737"/>
    </source>
</evidence>
<feature type="domain" description="C2H2-type" evidence="12">
    <location>
        <begin position="106"/>
        <end position="133"/>
    </location>
</feature>
<dbReference type="FunFam" id="3.30.160.60:FF:001485">
    <property type="entry name" value="Krueppel-related zinc finger protein"/>
    <property type="match status" value="1"/>
</dbReference>
<keyword evidence="2" id="KW-0479">Metal-binding</keyword>
<keyword evidence="7" id="KW-0238">DNA-binding</keyword>
<organism evidence="13">
    <name type="scientific">Clastoptera arizonana</name>
    <name type="common">Arizona spittle bug</name>
    <dbReference type="NCBI Taxonomy" id="38151"/>
    <lineage>
        <taxon>Eukaryota</taxon>
        <taxon>Metazoa</taxon>
        <taxon>Ecdysozoa</taxon>
        <taxon>Arthropoda</taxon>
        <taxon>Hexapoda</taxon>
        <taxon>Insecta</taxon>
        <taxon>Pterygota</taxon>
        <taxon>Neoptera</taxon>
        <taxon>Paraneoptera</taxon>
        <taxon>Hemiptera</taxon>
        <taxon>Auchenorrhyncha</taxon>
        <taxon>Cercopoidea</taxon>
        <taxon>Clastopteridae</taxon>
        <taxon>Clastoptera</taxon>
    </lineage>
</organism>
<dbReference type="EMBL" id="GEDC01018424">
    <property type="protein sequence ID" value="JAS18874.1"/>
    <property type="molecule type" value="Transcribed_RNA"/>
</dbReference>
<dbReference type="AlphaFoldDB" id="A0A1B6CZR3"/>
<evidence type="ECO:0000256" key="5">
    <source>
        <dbReference type="ARBA" id="ARBA00022833"/>
    </source>
</evidence>
<dbReference type="GO" id="GO:0005634">
    <property type="term" value="C:nucleus"/>
    <property type="evidence" value="ECO:0007669"/>
    <property type="project" value="UniProtKB-SubCell"/>
</dbReference>
<evidence type="ECO:0000313" key="13">
    <source>
        <dbReference type="EMBL" id="JAS18874.1"/>
    </source>
</evidence>
<feature type="region of interest" description="Disordered" evidence="11">
    <location>
        <begin position="66"/>
        <end position="103"/>
    </location>
</feature>
<keyword evidence="8" id="KW-0804">Transcription</keyword>
<evidence type="ECO:0000256" key="7">
    <source>
        <dbReference type="ARBA" id="ARBA00023125"/>
    </source>
</evidence>
<dbReference type="InterPro" id="IPR013087">
    <property type="entry name" value="Znf_C2H2_type"/>
</dbReference>
<dbReference type="PANTHER" id="PTHR16515">
    <property type="entry name" value="PR DOMAIN ZINC FINGER PROTEIN"/>
    <property type="match status" value="1"/>
</dbReference>
<dbReference type="PROSITE" id="PS50157">
    <property type="entry name" value="ZINC_FINGER_C2H2_2"/>
    <property type="match status" value="3"/>
</dbReference>
<dbReference type="GO" id="GO:0010468">
    <property type="term" value="P:regulation of gene expression"/>
    <property type="evidence" value="ECO:0007669"/>
    <property type="project" value="TreeGrafter"/>
</dbReference>
<evidence type="ECO:0000256" key="4">
    <source>
        <dbReference type="ARBA" id="ARBA00022771"/>
    </source>
</evidence>
<keyword evidence="4 10" id="KW-0863">Zinc-finger</keyword>
<sequence length="186" mass="21292">LSIKTEEVQIVDIQDYSQLTADLENIKQERSETNDEYSHFMHIDVKEEPLDGIMYNTFEECPIEEKPTSFRVEENDHGDSLRGVKQEEFNNRAASGSPTGSKDKPYSCKLCGEGFSSKTNLTRHLKVHTGKRPHCCEICKKRFSEAGNLKIHFRIHTGEKPHSCTYCEMKFNESGALKTHLRIHTG</sequence>
<dbReference type="FunFam" id="3.30.160.60:FF:000624">
    <property type="entry name" value="zinc finger protein 697"/>
    <property type="match status" value="1"/>
</dbReference>
<dbReference type="GO" id="GO:0003677">
    <property type="term" value="F:DNA binding"/>
    <property type="evidence" value="ECO:0007669"/>
    <property type="project" value="UniProtKB-KW"/>
</dbReference>
<dbReference type="SUPFAM" id="SSF57667">
    <property type="entry name" value="beta-beta-alpha zinc fingers"/>
    <property type="match status" value="2"/>
</dbReference>
<dbReference type="PANTHER" id="PTHR16515:SF49">
    <property type="entry name" value="GASTRULA ZINC FINGER PROTEIN XLCGF49.1-LIKE-RELATED"/>
    <property type="match status" value="1"/>
</dbReference>
<dbReference type="FunFam" id="3.30.160.60:FF:000597">
    <property type="entry name" value="zinc finger protein 236 isoform X3"/>
    <property type="match status" value="1"/>
</dbReference>
<accession>A0A1B6CZR3</accession>
<evidence type="ECO:0000256" key="11">
    <source>
        <dbReference type="SAM" id="MobiDB-lite"/>
    </source>
</evidence>
<proteinExistence type="predicted"/>
<keyword evidence="5" id="KW-0862">Zinc</keyword>
<dbReference type="InterPro" id="IPR036236">
    <property type="entry name" value="Znf_C2H2_sf"/>
</dbReference>
<protein>
    <recommendedName>
        <fullName evidence="12">C2H2-type domain-containing protein</fullName>
    </recommendedName>
</protein>